<evidence type="ECO:0000313" key="1">
    <source>
        <dbReference type="EMBL" id="GER54432.1"/>
    </source>
</evidence>
<dbReference type="Proteomes" id="UP000325081">
    <property type="component" value="Unassembled WGS sequence"/>
</dbReference>
<accession>A0A5A7RAE0</accession>
<gene>
    <name evidence="1" type="ORF">STAS_32024</name>
</gene>
<name>A0A5A7RAE0_STRAF</name>
<evidence type="ECO:0000313" key="2">
    <source>
        <dbReference type="Proteomes" id="UP000325081"/>
    </source>
</evidence>
<dbReference type="AlphaFoldDB" id="A0A5A7RAE0"/>
<dbReference type="OrthoDB" id="10633660at2759"/>
<protein>
    <submittedName>
        <fullName evidence="1">Anthranilate synthase alpha subunit 1</fullName>
    </submittedName>
</protein>
<dbReference type="EMBL" id="BKCP01011070">
    <property type="protein sequence ID" value="GER54432.1"/>
    <property type="molecule type" value="Genomic_DNA"/>
</dbReference>
<sequence>MNPIKYDPMHQTAIQFNPPKTQQLNLSQRGLFTRGKIASLGLYCPENSPVLLWNCIQIVQTNRAGPIKIPWPTNLAHQPHSLLFLTRLLLGPRMPREPPQPLELHCHLLHRRSILRAQPQAPHHELGGRLQLLERAFSHDPRLEHLEESVLLHGHDEVGREVPLLLGSAHIDGLSAREELGQHDPEAVDVALLGELARPEVFWVEVAERALDQSRDLRLVQVDESGGPEIGYFGRIVLVEKDVGRLHVPPGSWSRAVDLLIERTVRDEFVHEQRHLGFQAAPEEFDHVPVVDLGEYHDFVDELFDLALVHYLRLLDGHHALVSENTFIHRTVATAA</sequence>
<keyword evidence="2" id="KW-1185">Reference proteome</keyword>
<organism evidence="1 2">
    <name type="scientific">Striga asiatica</name>
    <name type="common">Asiatic witchweed</name>
    <name type="synonym">Buchnera asiatica</name>
    <dbReference type="NCBI Taxonomy" id="4170"/>
    <lineage>
        <taxon>Eukaryota</taxon>
        <taxon>Viridiplantae</taxon>
        <taxon>Streptophyta</taxon>
        <taxon>Embryophyta</taxon>
        <taxon>Tracheophyta</taxon>
        <taxon>Spermatophyta</taxon>
        <taxon>Magnoliopsida</taxon>
        <taxon>eudicotyledons</taxon>
        <taxon>Gunneridae</taxon>
        <taxon>Pentapetalae</taxon>
        <taxon>asterids</taxon>
        <taxon>lamiids</taxon>
        <taxon>Lamiales</taxon>
        <taxon>Orobanchaceae</taxon>
        <taxon>Buchnereae</taxon>
        <taxon>Striga</taxon>
    </lineage>
</organism>
<reference evidence="1" key="1">
    <citation type="journal article" date="2019" name="Curr. Biol.">
        <title>Genome Sequence of Striga asiatica Provides Insight into the Evolution of Plant Parasitism.</title>
        <authorList>
            <person name="Yoshida S."/>
            <person name="Kim S."/>
            <person name="Wafula E.K."/>
            <person name="Tanskanen J."/>
            <person name="Kim Y."/>
            <person name="Honaas L."/>
            <person name="Yang Z."/>
            <person name="Spallek T."/>
            <person name="Conn C.E."/>
            <person name="Ichihashi Y."/>
            <person name="Cheong K."/>
            <person name="Cui S."/>
            <person name="Der J.P."/>
            <person name="Gundlach H."/>
            <person name="Jiao Y."/>
            <person name="Hori C."/>
            <person name="Ishida J.K."/>
            <person name="Kasahara H."/>
            <person name="Kiba T."/>
            <person name="Kim M."/>
            <person name="Koo N."/>
            <person name="Laohavisit A."/>
            <person name="Lee Y."/>
            <person name="Lumba S."/>
            <person name="Mccourt P."/>
            <person name="Mortimer J.C."/>
            <person name="Mutuku J.M."/>
            <person name="Nomura T."/>
            <person name="Sasaki-sekimoto Y."/>
            <person name="Seto Y."/>
            <person name="Wang Y."/>
            <person name="Wakatake T."/>
            <person name="Sakakibara H."/>
            <person name="Demura T."/>
            <person name="Yamaguchi S."/>
            <person name="Yoneyama K."/>
            <person name="Manabe R."/>
            <person name="Nelson D.C."/>
            <person name="Schulman A.H."/>
            <person name="Timko M.P."/>
            <person name="Depamphilis C.W."/>
            <person name="Choi D."/>
            <person name="Shirasu K."/>
        </authorList>
    </citation>
    <scope>NUCLEOTIDE SEQUENCE [LARGE SCALE GENOMIC DNA]</scope>
    <source>
        <strain evidence="1">UVA1</strain>
    </source>
</reference>
<comment type="caution">
    <text evidence="1">The sequence shown here is derived from an EMBL/GenBank/DDBJ whole genome shotgun (WGS) entry which is preliminary data.</text>
</comment>
<proteinExistence type="predicted"/>